<dbReference type="EMBL" id="BMRP01000013">
    <property type="protein sequence ID" value="GGU69876.1"/>
    <property type="molecule type" value="Genomic_DNA"/>
</dbReference>
<dbReference type="RefSeq" id="WP_189301687.1">
    <property type="nucleotide sequence ID" value="NZ_BMRP01000013.1"/>
</dbReference>
<reference evidence="3" key="1">
    <citation type="journal article" date="2019" name="Int. J. Syst. Evol. Microbiol.">
        <title>The Global Catalogue of Microorganisms (GCM) 10K type strain sequencing project: providing services to taxonomists for standard genome sequencing and annotation.</title>
        <authorList>
            <consortium name="The Broad Institute Genomics Platform"/>
            <consortium name="The Broad Institute Genome Sequencing Center for Infectious Disease"/>
            <person name="Wu L."/>
            <person name="Ma J."/>
        </authorList>
    </citation>
    <scope>NUCLEOTIDE SEQUENCE [LARGE SCALE GENOMIC DNA]</scope>
    <source>
        <strain evidence="3">JCM 3399</strain>
    </source>
</reference>
<gene>
    <name evidence="2" type="ORF">GCM10010211_39230</name>
</gene>
<evidence type="ECO:0000313" key="2">
    <source>
        <dbReference type="EMBL" id="GGU69876.1"/>
    </source>
</evidence>
<keyword evidence="1" id="KW-0732">Signal</keyword>
<organism evidence="2 3">
    <name type="scientific">Streptomyces albospinus</name>
    <dbReference type="NCBI Taxonomy" id="285515"/>
    <lineage>
        <taxon>Bacteria</taxon>
        <taxon>Bacillati</taxon>
        <taxon>Actinomycetota</taxon>
        <taxon>Actinomycetes</taxon>
        <taxon>Kitasatosporales</taxon>
        <taxon>Streptomycetaceae</taxon>
        <taxon>Streptomyces</taxon>
    </lineage>
</organism>
<dbReference type="Proteomes" id="UP000654471">
    <property type="component" value="Unassembled WGS sequence"/>
</dbReference>
<dbReference type="PROSITE" id="PS51257">
    <property type="entry name" value="PROKAR_LIPOPROTEIN"/>
    <property type="match status" value="1"/>
</dbReference>
<accession>A0ABQ2V5S5</accession>
<name>A0ABQ2V5S5_9ACTN</name>
<feature type="chain" id="PRO_5046219553" evidence="1">
    <location>
        <begin position="17"/>
        <end position="70"/>
    </location>
</feature>
<sequence>MSRSLVLALVSGLLLAATGCVSLARPPGQGAGSRHRTVAPAQLPRTLLTWLERPDAGTAPKRRWEHAMDG</sequence>
<comment type="caution">
    <text evidence="2">The sequence shown here is derived from an EMBL/GenBank/DDBJ whole genome shotgun (WGS) entry which is preliminary data.</text>
</comment>
<protein>
    <submittedName>
        <fullName evidence="2">Uncharacterized protein</fullName>
    </submittedName>
</protein>
<proteinExistence type="predicted"/>
<evidence type="ECO:0000313" key="3">
    <source>
        <dbReference type="Proteomes" id="UP000654471"/>
    </source>
</evidence>
<feature type="signal peptide" evidence="1">
    <location>
        <begin position="1"/>
        <end position="16"/>
    </location>
</feature>
<evidence type="ECO:0000256" key="1">
    <source>
        <dbReference type="SAM" id="SignalP"/>
    </source>
</evidence>
<keyword evidence="3" id="KW-1185">Reference proteome</keyword>